<organism evidence="4 5">
    <name type="scientific">Parelaphostrongylus tenuis</name>
    <name type="common">Meningeal worm</name>
    <dbReference type="NCBI Taxonomy" id="148309"/>
    <lineage>
        <taxon>Eukaryota</taxon>
        <taxon>Metazoa</taxon>
        <taxon>Ecdysozoa</taxon>
        <taxon>Nematoda</taxon>
        <taxon>Chromadorea</taxon>
        <taxon>Rhabditida</taxon>
        <taxon>Rhabditina</taxon>
        <taxon>Rhabditomorpha</taxon>
        <taxon>Strongyloidea</taxon>
        <taxon>Metastrongylidae</taxon>
        <taxon>Parelaphostrongylus</taxon>
    </lineage>
</organism>
<dbReference type="GO" id="GO:0003723">
    <property type="term" value="F:RNA binding"/>
    <property type="evidence" value="ECO:0007669"/>
    <property type="project" value="UniProtKB-UniRule"/>
</dbReference>
<proteinExistence type="predicted"/>
<evidence type="ECO:0000256" key="1">
    <source>
        <dbReference type="PROSITE-ProRule" id="PRU00266"/>
    </source>
</evidence>
<evidence type="ECO:0000256" key="2">
    <source>
        <dbReference type="SAM" id="MobiDB-lite"/>
    </source>
</evidence>
<dbReference type="SMART" id="SM00358">
    <property type="entry name" value="DSRM"/>
    <property type="match status" value="1"/>
</dbReference>
<gene>
    <name evidence="4" type="ORF">KIN20_034971</name>
</gene>
<dbReference type="AlphaFoldDB" id="A0AAD5RB04"/>
<keyword evidence="5" id="KW-1185">Reference proteome</keyword>
<feature type="compositionally biased region" description="Basic and acidic residues" evidence="2">
    <location>
        <begin position="296"/>
        <end position="311"/>
    </location>
</feature>
<keyword evidence="1" id="KW-0694">RNA-binding</keyword>
<evidence type="ECO:0000259" key="3">
    <source>
        <dbReference type="PROSITE" id="PS50137"/>
    </source>
</evidence>
<dbReference type="SUPFAM" id="SSF54768">
    <property type="entry name" value="dsRNA-binding domain-like"/>
    <property type="match status" value="1"/>
</dbReference>
<evidence type="ECO:0000313" key="5">
    <source>
        <dbReference type="Proteomes" id="UP001196413"/>
    </source>
</evidence>
<dbReference type="PROSITE" id="PS50137">
    <property type="entry name" value="DS_RBD"/>
    <property type="match status" value="1"/>
</dbReference>
<feature type="compositionally biased region" description="Basic and acidic residues" evidence="2">
    <location>
        <begin position="348"/>
        <end position="361"/>
    </location>
</feature>
<dbReference type="EMBL" id="JAHQIW010007180">
    <property type="protein sequence ID" value="KAJ1372735.1"/>
    <property type="molecule type" value="Genomic_DNA"/>
</dbReference>
<reference evidence="4" key="1">
    <citation type="submission" date="2021-06" db="EMBL/GenBank/DDBJ databases">
        <title>Parelaphostrongylus tenuis whole genome reference sequence.</title>
        <authorList>
            <person name="Garwood T.J."/>
            <person name="Larsen P.A."/>
            <person name="Fountain-Jones N.M."/>
            <person name="Garbe J.R."/>
            <person name="Macchietto M.G."/>
            <person name="Kania S.A."/>
            <person name="Gerhold R.W."/>
            <person name="Richards J.E."/>
            <person name="Wolf T.M."/>
        </authorList>
    </citation>
    <scope>NUCLEOTIDE SEQUENCE</scope>
    <source>
        <strain evidence="4">MNPRO001-30</strain>
        <tissue evidence="4">Meninges</tissue>
    </source>
</reference>
<sequence>MNYGEDDTPAFEVEMDAHLMDDREQYYQADPKKALAKFFEREGFDMEFQISEQGSGHSHKWLCTIELPIEINGVDRAYIAQAIVSTSKKDAQVQCALEACRILDAHGVLRGSNSKAKIRKTDMEANDFYDEDDDEYLDRTGQIEKQREKRMMWAKGNKHGDDYHTAKVSTNTGDSLDDYCRQLNQGHGLTADMKNKTDISVLRQKLVALTHDAQRLEKLVKIAKPTALPEIKVAGTTAGANKQAFLRKMMMVGRRKPGDETTANKLKEDEEKAADDAASASVAFKPETEDDDETEDISKVEKAVVHDDATHSEAVTAETVERRSSSPSVPVDANYSSTEELALPGTSKSEEDSAPKVHGAGEDEGGGGSHQLERAKRSFSDEGGTEEHDAPRKKRRARARTSRPIQSSVDDYGNGVDDDRYATWLPPDNQTGDGRTALNRKFEGRY</sequence>
<dbReference type="Pfam" id="PF00035">
    <property type="entry name" value="dsrm"/>
    <property type="match status" value="1"/>
</dbReference>
<feature type="compositionally biased region" description="Basic and acidic residues" evidence="2">
    <location>
        <begin position="371"/>
        <end position="390"/>
    </location>
</feature>
<comment type="caution">
    <text evidence="4">The sequence shown here is derived from an EMBL/GenBank/DDBJ whole genome shotgun (WGS) entry which is preliminary data.</text>
</comment>
<dbReference type="Proteomes" id="UP001196413">
    <property type="component" value="Unassembled WGS sequence"/>
</dbReference>
<evidence type="ECO:0000313" key="4">
    <source>
        <dbReference type="EMBL" id="KAJ1372735.1"/>
    </source>
</evidence>
<dbReference type="CDD" id="cd19856">
    <property type="entry name" value="DSRM_Kanadaptin"/>
    <property type="match status" value="1"/>
</dbReference>
<dbReference type="InterPro" id="IPR014720">
    <property type="entry name" value="dsRBD_dom"/>
</dbReference>
<protein>
    <recommendedName>
        <fullName evidence="3">DRBM domain-containing protein</fullName>
    </recommendedName>
</protein>
<accession>A0AAD5RB04</accession>
<dbReference type="Gene3D" id="3.30.160.20">
    <property type="match status" value="1"/>
</dbReference>
<feature type="region of interest" description="Disordered" evidence="2">
    <location>
        <begin position="251"/>
        <end position="446"/>
    </location>
</feature>
<feature type="domain" description="DRBM" evidence="3">
    <location>
        <begin position="30"/>
        <end position="105"/>
    </location>
</feature>
<dbReference type="FunFam" id="3.30.160.20:FF:000088">
    <property type="entry name" value="Uncharacterized protein ZK632.2"/>
    <property type="match status" value="1"/>
</dbReference>
<feature type="compositionally biased region" description="Basic residues" evidence="2">
    <location>
        <begin position="391"/>
        <end position="401"/>
    </location>
</feature>
<name>A0AAD5RB04_PARTN</name>